<dbReference type="RefSeq" id="XP_026661819.2">
    <property type="nucleotide sequence ID" value="XM_026806018.2"/>
</dbReference>
<protein>
    <submittedName>
        <fullName evidence="2">Uncharacterized protein LOC113462952</fullName>
    </submittedName>
</protein>
<reference evidence="1" key="1">
    <citation type="journal article" date="2019" name="Nat. Commun.">
        <title>Genome-wide association mapping of date palm fruit traits.</title>
        <authorList>
            <person name="Hazzouri K.M."/>
            <person name="Gros-Balthazard M."/>
            <person name="Flowers J.M."/>
            <person name="Copetti D."/>
            <person name="Lemansour A."/>
            <person name="Lebrun M."/>
            <person name="Masmoudi K."/>
            <person name="Ferrand S."/>
            <person name="Dhar M.I."/>
            <person name="Fresquez Z.A."/>
            <person name="Rosas U."/>
            <person name="Zhang J."/>
            <person name="Talag J."/>
            <person name="Lee S."/>
            <person name="Kudrna D."/>
            <person name="Powell R.F."/>
            <person name="Leitch I.J."/>
            <person name="Krueger R.R."/>
            <person name="Wing R.A."/>
            <person name="Amiri K.M.A."/>
            <person name="Purugganan M.D."/>
        </authorList>
    </citation>
    <scope>NUCLEOTIDE SEQUENCE [LARGE SCALE GENOMIC DNA]</scope>
    <source>
        <strain evidence="1">cv. Khalas</strain>
    </source>
</reference>
<name>A0A8B8J6I3_PHODC</name>
<proteinExistence type="predicted"/>
<accession>A0A8B8J6I3</accession>
<dbReference type="KEGG" id="pda:113462952"/>
<sequence length="104" mass="11703">MLPYQMLASTGFRMRAGIMLEESATQKDVGYKSSRVRQRKRQKDNTRIRTLLLQKGKLCVGPNLAQKEATVLTGMAIMHMEMEMASGLLHDGEFLLVDVTAVLF</sequence>
<keyword evidence="1" id="KW-1185">Reference proteome</keyword>
<evidence type="ECO:0000313" key="1">
    <source>
        <dbReference type="Proteomes" id="UP000228380"/>
    </source>
</evidence>
<gene>
    <name evidence="2" type="primary">LOC113462952</name>
</gene>
<reference evidence="2" key="2">
    <citation type="submission" date="2025-08" db="UniProtKB">
        <authorList>
            <consortium name="RefSeq"/>
        </authorList>
    </citation>
    <scope>IDENTIFICATION</scope>
    <source>
        <tissue evidence="2">Young leaves</tissue>
    </source>
</reference>
<dbReference type="AlphaFoldDB" id="A0A8B8J6I3"/>
<dbReference type="Proteomes" id="UP000228380">
    <property type="component" value="Chromosome 7"/>
</dbReference>
<organism evidence="1 2">
    <name type="scientific">Phoenix dactylifera</name>
    <name type="common">Date palm</name>
    <dbReference type="NCBI Taxonomy" id="42345"/>
    <lineage>
        <taxon>Eukaryota</taxon>
        <taxon>Viridiplantae</taxon>
        <taxon>Streptophyta</taxon>
        <taxon>Embryophyta</taxon>
        <taxon>Tracheophyta</taxon>
        <taxon>Spermatophyta</taxon>
        <taxon>Magnoliopsida</taxon>
        <taxon>Liliopsida</taxon>
        <taxon>Arecaceae</taxon>
        <taxon>Coryphoideae</taxon>
        <taxon>Phoeniceae</taxon>
        <taxon>Phoenix</taxon>
    </lineage>
</organism>
<evidence type="ECO:0000313" key="2">
    <source>
        <dbReference type="RefSeq" id="XP_026661819.2"/>
    </source>
</evidence>
<dbReference type="GeneID" id="113462952"/>